<name>A0A1S2VMP3_9BACT</name>
<dbReference type="InterPro" id="IPR025665">
    <property type="entry name" value="Beta-barrel_OMP_2"/>
</dbReference>
<comment type="caution">
    <text evidence="2">The sequence shown here is derived from an EMBL/GenBank/DDBJ whole genome shotgun (WGS) entry which is preliminary data.</text>
</comment>
<dbReference type="Pfam" id="PF13568">
    <property type="entry name" value="OMP_b-brl_2"/>
    <property type="match status" value="1"/>
</dbReference>
<accession>A0A1S2VMP3</accession>
<gene>
    <name evidence="2" type="ORF">BLX24_04105</name>
</gene>
<dbReference type="Proteomes" id="UP000181790">
    <property type="component" value="Unassembled WGS sequence"/>
</dbReference>
<dbReference type="EMBL" id="MORL01000002">
    <property type="protein sequence ID" value="OIN60042.1"/>
    <property type="molecule type" value="Genomic_DNA"/>
</dbReference>
<dbReference type="AlphaFoldDB" id="A0A1S2VMP3"/>
<reference evidence="2 3" key="1">
    <citation type="submission" date="2016-10" db="EMBL/GenBank/DDBJ databases">
        <title>Arsenicibacter rosenii gen. nov., sp. nov., an efficient arsenic-methylating bacterium isolated from an arsenic-contaminated paddy soil.</title>
        <authorList>
            <person name="Huang K."/>
        </authorList>
    </citation>
    <scope>NUCLEOTIDE SEQUENCE [LARGE SCALE GENOMIC DNA]</scope>
    <source>
        <strain evidence="2 3">SM-1</strain>
    </source>
</reference>
<evidence type="ECO:0000313" key="2">
    <source>
        <dbReference type="EMBL" id="OIN60042.1"/>
    </source>
</evidence>
<evidence type="ECO:0000259" key="1">
    <source>
        <dbReference type="Pfam" id="PF13568"/>
    </source>
</evidence>
<keyword evidence="3" id="KW-1185">Reference proteome</keyword>
<sequence>MLPGLSAGLGVMYSDYSRFGLAADVLFSQRGAKFEIPVGNGQLAFNQRINYIEIPITLRYYLNDAGNFRPNVYFGPSLGLMLKGKRTNQKLNGNDIADADNSRDFRPADLGATAGIQFNFRAGNRQRFTIDARYTYGLTDISVPSERMQNSFITVGLGYNWGIGREYTRRDPKIRQYRR</sequence>
<dbReference type="Gene3D" id="2.40.160.20">
    <property type="match status" value="1"/>
</dbReference>
<feature type="domain" description="Outer membrane protein beta-barrel" evidence="1">
    <location>
        <begin position="4"/>
        <end position="141"/>
    </location>
</feature>
<organism evidence="2 3">
    <name type="scientific">Arsenicibacter rosenii</name>
    <dbReference type="NCBI Taxonomy" id="1750698"/>
    <lineage>
        <taxon>Bacteria</taxon>
        <taxon>Pseudomonadati</taxon>
        <taxon>Bacteroidota</taxon>
        <taxon>Cytophagia</taxon>
        <taxon>Cytophagales</taxon>
        <taxon>Spirosomataceae</taxon>
        <taxon>Arsenicibacter</taxon>
    </lineage>
</organism>
<evidence type="ECO:0000313" key="3">
    <source>
        <dbReference type="Proteomes" id="UP000181790"/>
    </source>
</evidence>
<protein>
    <recommendedName>
        <fullName evidence="1">Outer membrane protein beta-barrel domain-containing protein</fullName>
    </recommendedName>
</protein>
<proteinExistence type="predicted"/>